<dbReference type="Proteomes" id="UP000823630">
    <property type="component" value="Unassembled WGS sequence"/>
</dbReference>
<dbReference type="AlphaFoldDB" id="A0A9D9DFH1"/>
<reference evidence="2" key="1">
    <citation type="submission" date="2020-10" db="EMBL/GenBank/DDBJ databases">
        <authorList>
            <person name="Gilroy R."/>
        </authorList>
    </citation>
    <scope>NUCLEOTIDE SEQUENCE</scope>
    <source>
        <strain evidence="2">8207</strain>
    </source>
</reference>
<name>A0A9D9DFH1_9PROT</name>
<feature type="signal peptide" evidence="1">
    <location>
        <begin position="1"/>
        <end position="19"/>
    </location>
</feature>
<sequence length="461" mass="50091">MRRIAISVFTVFVVFPALADARLPVVNLSAGGISARAAFGEPIVAPVKPKNASSGTMMSDAGAKRSDVAKPVAYGDGDTIANRVATAPVSRASVDHGEQIVASADVLVPNRPSSDLWARAGNITADVPLRLPEPSEFSVIRSDAKLPEESLFDAPRTTAATPRVATVANNDVKSMSELDEQIARMNDAQRRADTARANIDASPRASDTRRVVARSVVARPSAPVAAAPELKNIARNDTDVDASSGINLSRMVVPMDDDVVVRAVQRSESPRIASVRDDMTSMSPSELRRAFRKTFLSENKHLSTFQIDDRFDVASDMTANAAGFTSARDLSETGNIRTLEIKINFRNGDSALSRANYETLASYASVVLQNPTRAVQVSIPQSATKNADDRKLAARRLAIVEQVLRDNGITEQRILPVLSQRDQEGLVLRMISLDQYETLTRQQRDIFGDTVNKKTYRSMSW</sequence>
<dbReference type="EMBL" id="JADINC010000025">
    <property type="protein sequence ID" value="MBO8425155.1"/>
    <property type="molecule type" value="Genomic_DNA"/>
</dbReference>
<keyword evidence="1" id="KW-0732">Signal</keyword>
<accession>A0A9D9DFH1</accession>
<protein>
    <submittedName>
        <fullName evidence="2">Uncharacterized protein</fullName>
    </submittedName>
</protein>
<gene>
    <name evidence="2" type="ORF">IAC69_01605</name>
</gene>
<reference evidence="2" key="2">
    <citation type="journal article" date="2021" name="PeerJ">
        <title>Extensive microbial diversity within the chicken gut microbiome revealed by metagenomics and culture.</title>
        <authorList>
            <person name="Gilroy R."/>
            <person name="Ravi A."/>
            <person name="Getino M."/>
            <person name="Pursley I."/>
            <person name="Horton D.L."/>
            <person name="Alikhan N.F."/>
            <person name="Baker D."/>
            <person name="Gharbi K."/>
            <person name="Hall N."/>
            <person name="Watson M."/>
            <person name="Adriaenssens E.M."/>
            <person name="Foster-Nyarko E."/>
            <person name="Jarju S."/>
            <person name="Secka A."/>
            <person name="Antonio M."/>
            <person name="Oren A."/>
            <person name="Chaudhuri R.R."/>
            <person name="La Ragione R."/>
            <person name="Hildebrand F."/>
            <person name="Pallen M.J."/>
        </authorList>
    </citation>
    <scope>NUCLEOTIDE SEQUENCE</scope>
    <source>
        <strain evidence="2">8207</strain>
    </source>
</reference>
<feature type="chain" id="PRO_5039710667" evidence="1">
    <location>
        <begin position="20"/>
        <end position="461"/>
    </location>
</feature>
<dbReference type="Gene3D" id="3.30.1330.60">
    <property type="entry name" value="OmpA-like domain"/>
    <property type="match status" value="1"/>
</dbReference>
<dbReference type="InterPro" id="IPR036737">
    <property type="entry name" value="OmpA-like_sf"/>
</dbReference>
<dbReference type="SUPFAM" id="SSF103088">
    <property type="entry name" value="OmpA-like"/>
    <property type="match status" value="1"/>
</dbReference>
<evidence type="ECO:0000313" key="3">
    <source>
        <dbReference type="Proteomes" id="UP000823630"/>
    </source>
</evidence>
<proteinExistence type="predicted"/>
<evidence type="ECO:0000313" key="2">
    <source>
        <dbReference type="EMBL" id="MBO8425155.1"/>
    </source>
</evidence>
<comment type="caution">
    <text evidence="2">The sequence shown here is derived from an EMBL/GenBank/DDBJ whole genome shotgun (WGS) entry which is preliminary data.</text>
</comment>
<organism evidence="2 3">
    <name type="scientific">Candidatus Enterousia avistercoris</name>
    <dbReference type="NCBI Taxonomy" id="2840788"/>
    <lineage>
        <taxon>Bacteria</taxon>
        <taxon>Pseudomonadati</taxon>
        <taxon>Pseudomonadota</taxon>
        <taxon>Alphaproteobacteria</taxon>
        <taxon>Candidatus Enterousia</taxon>
    </lineage>
</organism>
<evidence type="ECO:0000256" key="1">
    <source>
        <dbReference type="SAM" id="SignalP"/>
    </source>
</evidence>